<gene>
    <name evidence="2" type="ORF">FCM35_KLT19823</name>
</gene>
<dbReference type="Proteomes" id="UP000623129">
    <property type="component" value="Unassembled WGS sequence"/>
</dbReference>
<dbReference type="AlphaFoldDB" id="A0A833RFY3"/>
<comment type="caution">
    <text evidence="2">The sequence shown here is derived from an EMBL/GenBank/DDBJ whole genome shotgun (WGS) entry which is preliminary data.</text>
</comment>
<evidence type="ECO:0000313" key="3">
    <source>
        <dbReference type="Proteomes" id="UP000623129"/>
    </source>
</evidence>
<dbReference type="EMBL" id="SWLB01000008">
    <property type="protein sequence ID" value="KAF3335316.1"/>
    <property type="molecule type" value="Genomic_DNA"/>
</dbReference>
<proteinExistence type="predicted"/>
<dbReference type="InterPro" id="IPR005174">
    <property type="entry name" value="KIB1-4_b-propeller"/>
</dbReference>
<name>A0A833RFY3_9POAL</name>
<evidence type="ECO:0000313" key="2">
    <source>
        <dbReference type="EMBL" id="KAF3335316.1"/>
    </source>
</evidence>
<evidence type="ECO:0000259" key="1">
    <source>
        <dbReference type="Pfam" id="PF03478"/>
    </source>
</evidence>
<dbReference type="OrthoDB" id="615888at2759"/>
<accession>A0A833RFY3</accession>
<feature type="domain" description="KIB1-4 beta-propeller" evidence="1">
    <location>
        <begin position="42"/>
        <end position="135"/>
    </location>
</feature>
<organism evidence="2 3">
    <name type="scientific">Carex littledalei</name>
    <dbReference type="NCBI Taxonomy" id="544730"/>
    <lineage>
        <taxon>Eukaryota</taxon>
        <taxon>Viridiplantae</taxon>
        <taxon>Streptophyta</taxon>
        <taxon>Embryophyta</taxon>
        <taxon>Tracheophyta</taxon>
        <taxon>Spermatophyta</taxon>
        <taxon>Magnoliopsida</taxon>
        <taxon>Liliopsida</taxon>
        <taxon>Poales</taxon>
        <taxon>Cyperaceae</taxon>
        <taxon>Cyperoideae</taxon>
        <taxon>Cariceae</taxon>
        <taxon>Carex</taxon>
        <taxon>Carex subgen. Euthyceras</taxon>
    </lineage>
</organism>
<sequence length="153" mass="17216">MGPISSSTPWLSTKYTPSVFPAPLELGKDLYVIPPPIYEDMSLGPYLVESCGDILAIGYKRDARWTNYKFFIHLLKFDNGKGNPCWVKLSSIGDRILFFDFPLSTGRGFGLRASDFAGFKGNCIYFVYNGIPYIDRVKLINMYDIENGSEVVS</sequence>
<dbReference type="Pfam" id="PF03478">
    <property type="entry name" value="Beta-prop_KIB1-4"/>
    <property type="match status" value="1"/>
</dbReference>
<protein>
    <recommendedName>
        <fullName evidence="1">KIB1-4 beta-propeller domain-containing protein</fullName>
    </recommendedName>
</protein>
<keyword evidence="3" id="KW-1185">Reference proteome</keyword>
<reference evidence="2" key="1">
    <citation type="submission" date="2020-01" db="EMBL/GenBank/DDBJ databases">
        <title>Genome sequence of Kobresia littledalei, the first chromosome-level genome in the family Cyperaceae.</title>
        <authorList>
            <person name="Qu G."/>
        </authorList>
    </citation>
    <scope>NUCLEOTIDE SEQUENCE</scope>
    <source>
        <strain evidence="2">C.B.Clarke</strain>
        <tissue evidence="2">Leaf</tissue>
    </source>
</reference>